<reference evidence="1 2" key="1">
    <citation type="submission" date="2014-04" db="EMBL/GenBank/DDBJ databases">
        <authorList>
            <consortium name="DOE Joint Genome Institute"/>
            <person name="Kuo A."/>
            <person name="Zuccaro A."/>
            <person name="Kohler A."/>
            <person name="Nagy L.G."/>
            <person name="Floudas D."/>
            <person name="Copeland A."/>
            <person name="Barry K.W."/>
            <person name="Cichocki N."/>
            <person name="Veneault-Fourrey C."/>
            <person name="LaButti K."/>
            <person name="Lindquist E.A."/>
            <person name="Lipzen A."/>
            <person name="Lundell T."/>
            <person name="Morin E."/>
            <person name="Murat C."/>
            <person name="Sun H."/>
            <person name="Tunlid A."/>
            <person name="Henrissat B."/>
            <person name="Grigoriev I.V."/>
            <person name="Hibbett D.S."/>
            <person name="Martin F."/>
            <person name="Nordberg H.P."/>
            <person name="Cantor M.N."/>
            <person name="Hua S.X."/>
        </authorList>
    </citation>
    <scope>NUCLEOTIDE SEQUENCE [LARGE SCALE GENOMIC DNA]</scope>
    <source>
        <strain evidence="1 2">MAFF 305830</strain>
    </source>
</reference>
<reference evidence="2" key="2">
    <citation type="submission" date="2015-01" db="EMBL/GenBank/DDBJ databases">
        <title>Evolutionary Origins and Diversification of the Mycorrhizal Mutualists.</title>
        <authorList>
            <consortium name="DOE Joint Genome Institute"/>
            <consortium name="Mycorrhizal Genomics Consortium"/>
            <person name="Kohler A."/>
            <person name="Kuo A."/>
            <person name="Nagy L.G."/>
            <person name="Floudas D."/>
            <person name="Copeland A."/>
            <person name="Barry K.W."/>
            <person name="Cichocki N."/>
            <person name="Veneault-Fourrey C."/>
            <person name="LaButti K."/>
            <person name="Lindquist E.A."/>
            <person name="Lipzen A."/>
            <person name="Lundell T."/>
            <person name="Morin E."/>
            <person name="Murat C."/>
            <person name="Riley R."/>
            <person name="Ohm R."/>
            <person name="Sun H."/>
            <person name="Tunlid A."/>
            <person name="Henrissat B."/>
            <person name="Grigoriev I.V."/>
            <person name="Hibbett D.S."/>
            <person name="Martin F."/>
        </authorList>
    </citation>
    <scope>NUCLEOTIDE SEQUENCE [LARGE SCALE GENOMIC DNA]</scope>
    <source>
        <strain evidence="2">MAFF 305830</strain>
    </source>
</reference>
<protein>
    <submittedName>
        <fullName evidence="1">Uncharacterized protein</fullName>
    </submittedName>
</protein>
<dbReference type="Proteomes" id="UP000054097">
    <property type="component" value="Unassembled WGS sequence"/>
</dbReference>
<sequence length="184" mass="20823">MVAGYTCQREPDVFRRRLGSWKAASSRGASYSESVSGYHLPCGKGTSGNTTGTLILTEGVVMTLATLCTTAMLNTQCAIAQFGLRVPRIIVTSSTGLTEQSKAAYYVWGTVWSFISPTTTKRRQRPWYFMTPPQRLRARKGPWRATLASWMARRYACHHMGQKWYYYPMLLYSPGMRRRESIAP</sequence>
<organism evidence="1 2">
    <name type="scientific">Serendipita vermifera MAFF 305830</name>
    <dbReference type="NCBI Taxonomy" id="933852"/>
    <lineage>
        <taxon>Eukaryota</taxon>
        <taxon>Fungi</taxon>
        <taxon>Dikarya</taxon>
        <taxon>Basidiomycota</taxon>
        <taxon>Agaricomycotina</taxon>
        <taxon>Agaricomycetes</taxon>
        <taxon>Sebacinales</taxon>
        <taxon>Serendipitaceae</taxon>
        <taxon>Serendipita</taxon>
    </lineage>
</organism>
<keyword evidence="2" id="KW-1185">Reference proteome</keyword>
<dbReference type="EMBL" id="KN824277">
    <property type="protein sequence ID" value="KIM33807.1"/>
    <property type="molecule type" value="Genomic_DNA"/>
</dbReference>
<evidence type="ECO:0000313" key="1">
    <source>
        <dbReference type="EMBL" id="KIM33807.1"/>
    </source>
</evidence>
<gene>
    <name evidence="1" type="ORF">M408DRAFT_85573</name>
</gene>
<proteinExistence type="predicted"/>
<dbReference type="AlphaFoldDB" id="A0A0C2XY71"/>
<dbReference type="HOGENOM" id="CLU_1469071_0_0_1"/>
<accession>A0A0C2XY71</accession>
<evidence type="ECO:0000313" key="2">
    <source>
        <dbReference type="Proteomes" id="UP000054097"/>
    </source>
</evidence>
<name>A0A0C2XY71_SERVB</name>